<dbReference type="GO" id="GO:0005886">
    <property type="term" value="C:plasma membrane"/>
    <property type="evidence" value="ECO:0007669"/>
    <property type="project" value="UniProtKB-SubCell"/>
</dbReference>
<feature type="transmembrane region" description="Helical" evidence="8">
    <location>
        <begin position="22"/>
        <end position="45"/>
    </location>
</feature>
<feature type="transmembrane region" description="Helical" evidence="8">
    <location>
        <begin position="464"/>
        <end position="490"/>
    </location>
</feature>
<dbReference type="RefSeq" id="WP_011139590.1">
    <property type="nucleotide sequence ID" value="NC_005090.1"/>
</dbReference>
<feature type="transmembrane region" description="Helical" evidence="8">
    <location>
        <begin position="422"/>
        <end position="443"/>
    </location>
</feature>
<evidence type="ECO:0000256" key="8">
    <source>
        <dbReference type="SAM" id="Phobius"/>
    </source>
</evidence>
<protein>
    <submittedName>
        <fullName evidence="10">NADH DEHYDROGENASE SUBUNIT</fullName>
    </submittedName>
</protein>
<evidence type="ECO:0000313" key="10">
    <source>
        <dbReference type="EMBL" id="CAE10807.1"/>
    </source>
</evidence>
<evidence type="ECO:0000256" key="5">
    <source>
        <dbReference type="ARBA" id="ARBA00022989"/>
    </source>
</evidence>
<evidence type="ECO:0000256" key="2">
    <source>
        <dbReference type="ARBA" id="ARBA00005346"/>
    </source>
</evidence>
<dbReference type="InterPro" id="IPR050586">
    <property type="entry name" value="CPA3_Na-H_Antiporter_D"/>
</dbReference>
<dbReference type="STRING" id="273121.WS1785"/>
<dbReference type="Proteomes" id="UP000000422">
    <property type="component" value="Chromosome"/>
</dbReference>
<dbReference type="EMBL" id="BX571661">
    <property type="protein sequence ID" value="CAE10807.1"/>
    <property type="molecule type" value="Genomic_DNA"/>
</dbReference>
<organism evidence="11">
    <name type="scientific">Wolinella succinogenes (strain ATCC 29543 / DSM 1740 / CCUG 13145 / JCM 31913 / LMG 7466 / NCTC 11488 / FDC 602W)</name>
    <name type="common">Vibrio succinogenes</name>
    <dbReference type="NCBI Taxonomy" id="273121"/>
    <lineage>
        <taxon>Bacteria</taxon>
        <taxon>Pseudomonadati</taxon>
        <taxon>Campylobacterota</taxon>
        <taxon>Epsilonproteobacteria</taxon>
        <taxon>Campylobacterales</taxon>
        <taxon>Helicobacteraceae</taxon>
        <taxon>Wolinella</taxon>
    </lineage>
</organism>
<dbReference type="InterPro" id="IPR001750">
    <property type="entry name" value="ND/Mrp_TM"/>
</dbReference>
<sequence>MEAKALAAAASNFSPPPLGGEWMTPIFLIFIPALFALLMPLFALMKIVELRFVVALFCLLLCLMPLPFLESIQESGVIIQNINFFSFFEVTLTMGFFELMFITFFSFVSFVISLYGLSYEALSAPSEDLRRSISFLLALAGSFGMLLSSNFGNLLFFYLFTNTSIYWLIKSNLGTEAARKIYLFSNFLSSSFLILGVFTIYQTLGSGDMYEFGANLKNMDRFSLYMAMGLFLLSFFVKAEIFPLNVWIVNLYKESEPQNVAFFSAVTTKAYFIALIQLLAIFFKLSPLLQEAMILVGGISMVFANFHALRELSIKRVLAYSSMSQIGLIIMGIGYNLHQVNEGIFFHLINHSLAISLMYLSVGYIARQYKGDDTGLLRGCSIAMPISSFFFTLGAMSLMGFPPFSGFFSKLLILKGFADYQLFTPILFIFLASLGEALLYFRIIRTFYSNRPSKLIKHTIVPNLMYASIMILGALVIYLGVFPSSLFFIVSSGVEEFMNGKILIPIGIRAFQ</sequence>
<evidence type="ECO:0000259" key="9">
    <source>
        <dbReference type="Pfam" id="PF00361"/>
    </source>
</evidence>
<evidence type="ECO:0000256" key="3">
    <source>
        <dbReference type="ARBA" id="ARBA00022475"/>
    </source>
</evidence>
<dbReference type="KEGG" id="wsu:WS1785"/>
<feature type="domain" description="NADH:quinone oxidoreductase/Mrp antiporter transmembrane" evidence="9">
    <location>
        <begin position="153"/>
        <end position="432"/>
    </location>
</feature>
<feature type="transmembrane region" description="Helical" evidence="8">
    <location>
        <begin position="92"/>
        <end position="117"/>
    </location>
</feature>
<feature type="transmembrane region" description="Helical" evidence="8">
    <location>
        <begin position="344"/>
        <end position="364"/>
    </location>
</feature>
<keyword evidence="3" id="KW-1003">Cell membrane</keyword>
<evidence type="ECO:0000256" key="6">
    <source>
        <dbReference type="ARBA" id="ARBA00023136"/>
    </source>
</evidence>
<feature type="transmembrane region" description="Helical" evidence="8">
    <location>
        <begin position="224"/>
        <end position="248"/>
    </location>
</feature>
<gene>
    <name evidence="10" type="primary">NUON</name>
    <name evidence="10" type="ordered locus">WS1785</name>
</gene>
<comment type="subcellular location">
    <subcellularLocation>
        <location evidence="1">Cell membrane</location>
        <topology evidence="1">Multi-pass membrane protein</topology>
    </subcellularLocation>
    <subcellularLocation>
        <location evidence="7">Membrane</location>
        <topology evidence="7">Multi-pass membrane protein</topology>
    </subcellularLocation>
</comment>
<keyword evidence="6 8" id="KW-0472">Membrane</keyword>
<feature type="transmembrane region" description="Helical" evidence="8">
    <location>
        <begin position="260"/>
        <end position="282"/>
    </location>
</feature>
<keyword evidence="11" id="KW-1185">Reference proteome</keyword>
<feature type="transmembrane region" description="Helical" evidence="8">
    <location>
        <begin position="288"/>
        <end position="306"/>
    </location>
</feature>
<accession>Q7M8A2</accession>
<evidence type="ECO:0000256" key="7">
    <source>
        <dbReference type="RuleBase" id="RU000320"/>
    </source>
</evidence>
<proteinExistence type="inferred from homology"/>
<evidence type="ECO:0000313" key="11">
    <source>
        <dbReference type="Proteomes" id="UP000000422"/>
    </source>
</evidence>
<dbReference type="PANTHER" id="PTHR42703:SF1">
    <property type="entry name" value="NA(+)_H(+) ANTIPORTER SUBUNIT D1"/>
    <property type="match status" value="1"/>
</dbReference>
<feature type="transmembrane region" description="Helical" evidence="8">
    <location>
        <begin position="318"/>
        <end position="338"/>
    </location>
</feature>
<keyword evidence="5 8" id="KW-1133">Transmembrane helix</keyword>
<dbReference type="HOGENOM" id="CLU_532010_0_0_7"/>
<dbReference type="AlphaFoldDB" id="Q7M8A2"/>
<dbReference type="PANTHER" id="PTHR42703">
    <property type="entry name" value="NADH DEHYDROGENASE"/>
    <property type="match status" value="1"/>
</dbReference>
<feature type="transmembrane region" description="Helical" evidence="8">
    <location>
        <begin position="52"/>
        <end position="72"/>
    </location>
</feature>
<dbReference type="Pfam" id="PF00361">
    <property type="entry name" value="Proton_antipo_M"/>
    <property type="match status" value="1"/>
</dbReference>
<evidence type="ECO:0000256" key="1">
    <source>
        <dbReference type="ARBA" id="ARBA00004651"/>
    </source>
</evidence>
<keyword evidence="4 7" id="KW-0812">Transmembrane</keyword>
<evidence type="ECO:0000256" key="4">
    <source>
        <dbReference type="ARBA" id="ARBA00022692"/>
    </source>
</evidence>
<reference evidence="10 11" key="1">
    <citation type="journal article" date="2003" name="Proc. Natl. Acad. Sci. U.S.A.">
        <title>Complete genome sequence and analysis of Wolinella succinogenes.</title>
        <authorList>
            <person name="Baar C."/>
            <person name="Eppinger M."/>
            <person name="Raddatz G."/>
            <person name="Simon JM."/>
            <person name="Lanz C."/>
            <person name="Klimmek O."/>
            <person name="Nandakumar R."/>
            <person name="Gross R."/>
            <person name="Rosinus A."/>
            <person name="Keller H."/>
            <person name="Jagtap P."/>
            <person name="Linke B."/>
            <person name="Meyer F."/>
            <person name="Lederer H."/>
            <person name="Schuster S.C."/>
        </authorList>
    </citation>
    <scope>NUCLEOTIDE SEQUENCE [LARGE SCALE GENOMIC DNA]</scope>
    <source>
        <strain evidence="11">ATCC 29543 / DSM 1740 / CCUG 13145 / JCM 31913 / LMG 7466 / NCTC 11488 / FDC 602W</strain>
    </source>
</reference>
<feature type="transmembrane region" description="Helical" evidence="8">
    <location>
        <begin position="181"/>
        <end position="204"/>
    </location>
</feature>
<dbReference type="eggNOG" id="COG0651">
    <property type="taxonomic scope" value="Bacteria"/>
</dbReference>
<feature type="transmembrane region" description="Helical" evidence="8">
    <location>
        <begin position="376"/>
        <end position="402"/>
    </location>
</feature>
<comment type="similarity">
    <text evidence="2">Belongs to the CPA3 antiporters (TC 2.A.63) subunit D family.</text>
</comment>
<name>Q7M8A2_WOLSU</name>